<name>A0AB34GFY2_ESCRO</name>
<dbReference type="InterPro" id="IPR048363">
    <property type="entry name" value="CTSRT_C2"/>
</dbReference>
<sequence length="230" mass="26333">MFGLPRLFGLDIGCWTTFDNVVSVPRSQDDEKNNIYLELMQHDSTKYLLLLGSVQVHLYEIIQKGCFTEELRMLNKNTESNTNEVLESQLEERPTDTLLDNDDKKGLTLPTLNQSGEDDSNVVAPKSDTSTKETDTPLPTIPRLTLTEEDEIPPLEEHQQEAMPEIKMKNLFFPPKEKLKDRYPSLLKTDSSPSEVKLKNIHINPGRIKRRNLNLSPTEIRWQSNNLSLA</sequence>
<gene>
    <name evidence="3" type="ORF">J1605_013082</name>
</gene>
<accession>A0AB34GFY2</accession>
<dbReference type="InterPro" id="IPR031462">
    <property type="entry name" value="CTSRT"/>
</dbReference>
<dbReference type="Proteomes" id="UP001159641">
    <property type="component" value="Unassembled WGS sequence"/>
</dbReference>
<proteinExistence type="predicted"/>
<dbReference type="EMBL" id="JAIQCJ010002233">
    <property type="protein sequence ID" value="KAJ8778848.1"/>
    <property type="molecule type" value="Genomic_DNA"/>
</dbReference>
<dbReference type="PANTHER" id="PTHR21665">
    <property type="entry name" value="CATION CHANNEL SPERM-ASSOCIATED TARGETING SUBUNIT TAU"/>
    <property type="match status" value="1"/>
</dbReference>
<keyword evidence="4" id="KW-1185">Reference proteome</keyword>
<evidence type="ECO:0000313" key="3">
    <source>
        <dbReference type="EMBL" id="KAJ8778848.1"/>
    </source>
</evidence>
<evidence type="ECO:0000313" key="4">
    <source>
        <dbReference type="Proteomes" id="UP001159641"/>
    </source>
</evidence>
<feature type="domain" description="Cation channel sperm-associated targeting subunit tau C2" evidence="2">
    <location>
        <begin position="22"/>
        <end position="79"/>
    </location>
</feature>
<feature type="region of interest" description="Disordered" evidence="1">
    <location>
        <begin position="81"/>
        <end position="152"/>
    </location>
</feature>
<protein>
    <recommendedName>
        <fullName evidence="2">Cation channel sperm-associated targeting subunit tau C2 domain-containing protein</fullName>
    </recommendedName>
</protein>
<comment type="caution">
    <text evidence="3">The sequence shown here is derived from an EMBL/GenBank/DDBJ whole genome shotgun (WGS) entry which is preliminary data.</text>
</comment>
<organism evidence="3 4">
    <name type="scientific">Eschrichtius robustus</name>
    <name type="common">California gray whale</name>
    <name type="synonym">Eschrichtius gibbosus</name>
    <dbReference type="NCBI Taxonomy" id="9764"/>
    <lineage>
        <taxon>Eukaryota</taxon>
        <taxon>Metazoa</taxon>
        <taxon>Chordata</taxon>
        <taxon>Craniata</taxon>
        <taxon>Vertebrata</taxon>
        <taxon>Euteleostomi</taxon>
        <taxon>Mammalia</taxon>
        <taxon>Eutheria</taxon>
        <taxon>Laurasiatheria</taxon>
        <taxon>Artiodactyla</taxon>
        <taxon>Whippomorpha</taxon>
        <taxon>Cetacea</taxon>
        <taxon>Mysticeti</taxon>
        <taxon>Eschrichtiidae</taxon>
        <taxon>Eschrichtius</taxon>
    </lineage>
</organism>
<feature type="compositionally biased region" description="Basic and acidic residues" evidence="1">
    <location>
        <begin position="90"/>
        <end position="106"/>
    </location>
</feature>
<dbReference type="AlphaFoldDB" id="A0AB34GFY2"/>
<dbReference type="Pfam" id="PF15729">
    <property type="entry name" value="CTSRT"/>
    <property type="match status" value="1"/>
</dbReference>
<evidence type="ECO:0000256" key="1">
    <source>
        <dbReference type="SAM" id="MobiDB-lite"/>
    </source>
</evidence>
<dbReference type="PANTHER" id="PTHR21665:SF2">
    <property type="entry name" value="CATION CHANNEL SPERM-ASSOCIATED TARGETING SUBUNIT TAU"/>
    <property type="match status" value="1"/>
</dbReference>
<feature type="compositionally biased region" description="Low complexity" evidence="1">
    <location>
        <begin position="136"/>
        <end position="145"/>
    </location>
</feature>
<reference evidence="3 4" key="1">
    <citation type="submission" date="2022-11" db="EMBL/GenBank/DDBJ databases">
        <title>Whole genome sequence of Eschrichtius robustus ER-17-0199.</title>
        <authorList>
            <person name="Bruniche-Olsen A."/>
            <person name="Black A.N."/>
            <person name="Fields C.J."/>
            <person name="Walden K."/>
            <person name="Dewoody J.A."/>
        </authorList>
    </citation>
    <scope>NUCLEOTIDE SEQUENCE [LARGE SCALE GENOMIC DNA]</scope>
    <source>
        <strain evidence="3">ER-17-0199</strain>
        <tissue evidence="3">Blubber</tissue>
    </source>
</reference>
<evidence type="ECO:0000259" key="2">
    <source>
        <dbReference type="Pfam" id="PF15729"/>
    </source>
</evidence>